<keyword evidence="5" id="KW-1185">Reference proteome</keyword>
<evidence type="ECO:0000313" key="4">
    <source>
        <dbReference type="EMBL" id="PQJ10960.1"/>
    </source>
</evidence>
<keyword evidence="1" id="KW-0676">Redox-active center</keyword>
<dbReference type="RefSeq" id="WP_105039687.1">
    <property type="nucleotide sequence ID" value="NZ_PPSL01000003.1"/>
</dbReference>
<dbReference type="EMBL" id="PPSL01000003">
    <property type="protein sequence ID" value="PQJ10960.1"/>
    <property type="molecule type" value="Genomic_DNA"/>
</dbReference>
<evidence type="ECO:0000313" key="5">
    <source>
        <dbReference type="Proteomes" id="UP000239872"/>
    </source>
</evidence>
<dbReference type="InterPro" id="IPR013766">
    <property type="entry name" value="Thioredoxin_domain"/>
</dbReference>
<keyword evidence="2" id="KW-0732">Signal</keyword>
<dbReference type="InterPro" id="IPR000866">
    <property type="entry name" value="AhpC/TSA"/>
</dbReference>
<dbReference type="Gene3D" id="3.40.30.10">
    <property type="entry name" value="Glutaredoxin"/>
    <property type="match status" value="1"/>
</dbReference>
<accession>A0A2S7SVL2</accession>
<dbReference type="PANTHER" id="PTHR42852">
    <property type="entry name" value="THIOL:DISULFIDE INTERCHANGE PROTEIN DSBE"/>
    <property type="match status" value="1"/>
</dbReference>
<gene>
    <name evidence="4" type="ORF">CJD36_013400</name>
</gene>
<dbReference type="AlphaFoldDB" id="A0A2S7SVL2"/>
<protein>
    <submittedName>
        <fullName evidence="4">Thioredoxin</fullName>
    </submittedName>
</protein>
<reference evidence="4 5" key="1">
    <citation type="submission" date="2018-01" db="EMBL/GenBank/DDBJ databases">
        <title>A novel member of the phylum Bacteroidetes isolated from glacier ice.</title>
        <authorList>
            <person name="Liu Q."/>
            <person name="Xin Y.-H."/>
        </authorList>
    </citation>
    <scope>NUCLEOTIDE SEQUENCE [LARGE SCALE GENOMIC DNA]</scope>
    <source>
        <strain evidence="4 5">RB1R16</strain>
    </source>
</reference>
<proteinExistence type="predicted"/>
<feature type="domain" description="Thioredoxin" evidence="3">
    <location>
        <begin position="2"/>
        <end position="159"/>
    </location>
</feature>
<comment type="caution">
    <text evidence="4">The sequence shown here is derived from an EMBL/GenBank/DDBJ whole genome shotgun (WGS) entry which is preliminary data.</text>
</comment>
<dbReference type="InterPro" id="IPR017937">
    <property type="entry name" value="Thioredoxin_CS"/>
</dbReference>
<dbReference type="PANTHER" id="PTHR42852:SF13">
    <property type="entry name" value="PROTEIN DIPZ"/>
    <property type="match status" value="1"/>
</dbReference>
<dbReference type="Pfam" id="PF00578">
    <property type="entry name" value="AhpC-TSA"/>
    <property type="match status" value="1"/>
</dbReference>
<dbReference type="OrthoDB" id="9815205at2"/>
<dbReference type="PROSITE" id="PS51352">
    <property type="entry name" value="THIOREDOXIN_2"/>
    <property type="match status" value="1"/>
</dbReference>
<dbReference type="SUPFAM" id="SSF52833">
    <property type="entry name" value="Thioredoxin-like"/>
    <property type="match status" value="1"/>
</dbReference>
<sequence length="160" mass="18178">MKRSVFILAILSFFAIQGSAQQIRAVTAADVMSRASSGDTVYIINFWATWCVPCVQELPEFNELFDRYKDKPVKIVMVSLDFKDSYPYKLDGFLRKKRVLPEVVWLMDTDPNVFIPKIEESWQGSIPATLVIQPGRYRKFIEGQVSAGQIIGLVDGISEH</sequence>
<name>A0A2S7SVL2_9BACT</name>
<dbReference type="Proteomes" id="UP000239872">
    <property type="component" value="Unassembled WGS sequence"/>
</dbReference>
<evidence type="ECO:0000259" key="3">
    <source>
        <dbReference type="PROSITE" id="PS51352"/>
    </source>
</evidence>
<feature type="chain" id="PRO_5015728010" evidence="2">
    <location>
        <begin position="21"/>
        <end position="160"/>
    </location>
</feature>
<dbReference type="InterPro" id="IPR036249">
    <property type="entry name" value="Thioredoxin-like_sf"/>
</dbReference>
<feature type="signal peptide" evidence="2">
    <location>
        <begin position="1"/>
        <end position="20"/>
    </location>
</feature>
<dbReference type="InterPro" id="IPR050553">
    <property type="entry name" value="Thioredoxin_ResA/DsbE_sf"/>
</dbReference>
<dbReference type="CDD" id="cd02966">
    <property type="entry name" value="TlpA_like_family"/>
    <property type="match status" value="1"/>
</dbReference>
<dbReference type="PROSITE" id="PS00194">
    <property type="entry name" value="THIOREDOXIN_1"/>
    <property type="match status" value="1"/>
</dbReference>
<dbReference type="GO" id="GO:0016209">
    <property type="term" value="F:antioxidant activity"/>
    <property type="evidence" value="ECO:0007669"/>
    <property type="project" value="InterPro"/>
</dbReference>
<dbReference type="GO" id="GO:0016491">
    <property type="term" value="F:oxidoreductase activity"/>
    <property type="evidence" value="ECO:0007669"/>
    <property type="project" value="InterPro"/>
</dbReference>
<evidence type="ECO:0000256" key="1">
    <source>
        <dbReference type="ARBA" id="ARBA00023284"/>
    </source>
</evidence>
<evidence type="ECO:0000256" key="2">
    <source>
        <dbReference type="SAM" id="SignalP"/>
    </source>
</evidence>
<organism evidence="4 5">
    <name type="scientific">Flavipsychrobacter stenotrophus</name>
    <dbReference type="NCBI Taxonomy" id="2077091"/>
    <lineage>
        <taxon>Bacteria</taxon>
        <taxon>Pseudomonadati</taxon>
        <taxon>Bacteroidota</taxon>
        <taxon>Chitinophagia</taxon>
        <taxon>Chitinophagales</taxon>
        <taxon>Chitinophagaceae</taxon>
        <taxon>Flavipsychrobacter</taxon>
    </lineage>
</organism>